<dbReference type="RefSeq" id="WP_221230876.1">
    <property type="nucleotide sequence ID" value="NZ_JACIJP010000001.1"/>
</dbReference>
<keyword evidence="1 4" id="KW-0560">Oxidoreductase</keyword>
<dbReference type="InterPro" id="IPR016162">
    <property type="entry name" value="Ald_DH_N"/>
</dbReference>
<dbReference type="Proteomes" id="UP000552700">
    <property type="component" value="Unassembled WGS sequence"/>
</dbReference>
<evidence type="ECO:0000256" key="2">
    <source>
        <dbReference type="SAM" id="MobiDB-lite"/>
    </source>
</evidence>
<dbReference type="Gene3D" id="3.40.309.10">
    <property type="entry name" value="Aldehyde Dehydrogenase, Chain A, domain 2"/>
    <property type="match status" value="1"/>
</dbReference>
<dbReference type="GO" id="GO:0004777">
    <property type="term" value="F:succinate-semialdehyde dehydrogenase (NAD+) activity"/>
    <property type="evidence" value="ECO:0007669"/>
    <property type="project" value="UniProtKB-EC"/>
</dbReference>
<dbReference type="PANTHER" id="PTHR43217">
    <property type="entry name" value="SUCCINATE SEMIALDEHYDE DEHYDROGENASE [NAD(P)+] SAD"/>
    <property type="match status" value="1"/>
</dbReference>
<dbReference type="FunFam" id="3.40.309.10:FF:000010">
    <property type="entry name" value="Gamma-aminobutyraldehyde dehydrogenase"/>
    <property type="match status" value="1"/>
</dbReference>
<dbReference type="InterPro" id="IPR016161">
    <property type="entry name" value="Ald_DH/histidinol_DH"/>
</dbReference>
<feature type="region of interest" description="Disordered" evidence="2">
    <location>
        <begin position="1"/>
        <end position="22"/>
    </location>
</feature>
<dbReference type="SUPFAM" id="SSF53720">
    <property type="entry name" value="ALDH-like"/>
    <property type="match status" value="1"/>
</dbReference>
<evidence type="ECO:0000259" key="3">
    <source>
        <dbReference type="Pfam" id="PF00171"/>
    </source>
</evidence>
<evidence type="ECO:0000256" key="1">
    <source>
        <dbReference type="ARBA" id="ARBA00023002"/>
    </source>
</evidence>
<dbReference type="PANTHER" id="PTHR43217:SF1">
    <property type="entry name" value="SUCCINATE SEMIALDEHYDE DEHYDROGENASE [NAD(P)+] SAD"/>
    <property type="match status" value="1"/>
</dbReference>
<evidence type="ECO:0000313" key="5">
    <source>
        <dbReference type="Proteomes" id="UP000552700"/>
    </source>
</evidence>
<reference evidence="4 5" key="1">
    <citation type="submission" date="2020-08" db="EMBL/GenBank/DDBJ databases">
        <title>Genomic Encyclopedia of Type Strains, Phase IV (KMG-IV): sequencing the most valuable type-strain genomes for metagenomic binning, comparative biology and taxonomic classification.</title>
        <authorList>
            <person name="Goeker M."/>
        </authorList>
    </citation>
    <scope>NUCLEOTIDE SEQUENCE [LARGE SCALE GENOMIC DNA]</scope>
    <source>
        <strain evidence="4 5">DSM 102255</strain>
    </source>
</reference>
<accession>A0A841J3I3</accession>
<dbReference type="InterPro" id="IPR016160">
    <property type="entry name" value="Ald_DH_CS_CYS"/>
</dbReference>
<proteinExistence type="predicted"/>
<dbReference type="EC" id="1.2.1.24" evidence="4"/>
<protein>
    <submittedName>
        <fullName evidence="4">Succinate-semialdehyde dehydrogenase</fullName>
        <ecNumber evidence="4">1.2.1.16</ecNumber>
        <ecNumber evidence="4">1.2.1.24</ecNumber>
    </submittedName>
</protein>
<gene>
    <name evidence="4" type="ORF">FHS92_000785</name>
</gene>
<dbReference type="AlphaFoldDB" id="A0A841J3I3"/>
<dbReference type="Pfam" id="PF00171">
    <property type="entry name" value="Aldedh"/>
    <property type="match status" value="1"/>
</dbReference>
<dbReference type="InterPro" id="IPR016163">
    <property type="entry name" value="Ald_DH_C"/>
</dbReference>
<dbReference type="EMBL" id="JACIJP010000001">
    <property type="protein sequence ID" value="MBB6123078.1"/>
    <property type="molecule type" value="Genomic_DNA"/>
</dbReference>
<dbReference type="InterPro" id="IPR047110">
    <property type="entry name" value="GABD/Sad-like"/>
</dbReference>
<feature type="domain" description="Aldehyde dehydrogenase" evidence="3">
    <location>
        <begin position="16"/>
        <end position="467"/>
    </location>
</feature>
<keyword evidence="5" id="KW-1185">Reference proteome</keyword>
<evidence type="ECO:0000313" key="4">
    <source>
        <dbReference type="EMBL" id="MBB6123078.1"/>
    </source>
</evidence>
<comment type="caution">
    <text evidence="4">The sequence shown here is derived from an EMBL/GenBank/DDBJ whole genome shotgun (WGS) entry which is preliminary data.</text>
</comment>
<dbReference type="Gene3D" id="3.40.605.10">
    <property type="entry name" value="Aldehyde Dehydrogenase, Chain A, domain 1"/>
    <property type="match status" value="1"/>
</dbReference>
<dbReference type="PROSITE" id="PS00070">
    <property type="entry name" value="ALDEHYDE_DEHYDR_CYS"/>
    <property type="match status" value="1"/>
</dbReference>
<dbReference type="InterPro" id="IPR015590">
    <property type="entry name" value="Aldehyde_DH_dom"/>
</dbReference>
<organism evidence="4 5">
    <name type="scientific">Sphingobium subterraneum</name>
    <dbReference type="NCBI Taxonomy" id="627688"/>
    <lineage>
        <taxon>Bacteria</taxon>
        <taxon>Pseudomonadati</taxon>
        <taxon>Pseudomonadota</taxon>
        <taxon>Alphaproteobacteria</taxon>
        <taxon>Sphingomonadales</taxon>
        <taxon>Sphingomonadaceae</taxon>
        <taxon>Sphingobium</taxon>
    </lineage>
</organism>
<name>A0A841J3I3_9SPHN</name>
<sequence>MSTDMLRSTVGGEEAGESHSINPVTGEVVARYPWLSAPQVTAKVEEAAKAYAAWSASGLDRRCHALRQLGEVLGDRQDTLSELIALEMGKPVARARAEVLKCANLCFWYADHSERLLADELVDLGGDGAARISYRPLGIVLGVMPWNFPLWQVLRAAVPVIASGNGFLLKHADNVQGAAFALEAAFAQTDMPKGLFANLNVHRSVLPRLLSDPRIAGVSVTAGVAAGSAIAAEAGRNLKKSVLELGGSDPFIVLADADLDRAVPAAIEARFQNSGQVCIAGKRIIVEKPIAAAFTARFMDAVGQLRMGDPFDADVDLGPLARVRLRNELADQVERSVAMGAKLLAGGIVPSGPGAFYPPTVLTDVTPDMPVFAEETFGPVAALMTVDDAKAAVELANNSDFGLCGSIWTGNIALGQQLADCIESGGMFINKVAISDPRVPIGGIKQSGYGRELSHFGIREFCNAKMVWNGA</sequence>
<dbReference type="EC" id="1.2.1.16" evidence="4"/>